<gene>
    <name evidence="12" type="ORF">Anas_11218</name>
</gene>
<dbReference type="CDD" id="cd20660">
    <property type="entry name" value="CYP4V-like"/>
    <property type="match status" value="1"/>
</dbReference>
<dbReference type="GO" id="GO:0016705">
    <property type="term" value="F:oxidoreductase activity, acting on paired donors, with incorporation or reduction of molecular oxygen"/>
    <property type="evidence" value="ECO:0007669"/>
    <property type="project" value="InterPro"/>
</dbReference>
<dbReference type="InterPro" id="IPR001128">
    <property type="entry name" value="Cyt_P450"/>
</dbReference>
<evidence type="ECO:0000256" key="4">
    <source>
        <dbReference type="ARBA" id="ARBA00022617"/>
    </source>
</evidence>
<comment type="cofactor">
    <cofactor evidence="1 9">
        <name>heme</name>
        <dbReference type="ChEBI" id="CHEBI:30413"/>
    </cofactor>
</comment>
<keyword evidence="5" id="KW-0256">Endoplasmic reticulum</keyword>
<evidence type="ECO:0000313" key="12">
    <source>
        <dbReference type="EMBL" id="KAB7493926.1"/>
    </source>
</evidence>
<comment type="caution">
    <text evidence="12">The sequence shown here is derived from an EMBL/GenBank/DDBJ whole genome shotgun (WGS) entry which is preliminary data.</text>
</comment>
<evidence type="ECO:0000256" key="5">
    <source>
        <dbReference type="ARBA" id="ARBA00022824"/>
    </source>
</evidence>
<keyword evidence="4 9" id="KW-0349">Heme</keyword>
<comment type="similarity">
    <text evidence="3 10">Belongs to the cytochrome P450 family.</text>
</comment>
<evidence type="ECO:0000256" key="8">
    <source>
        <dbReference type="ARBA" id="ARBA00023136"/>
    </source>
</evidence>
<dbReference type="Gene3D" id="1.10.630.10">
    <property type="entry name" value="Cytochrome P450"/>
    <property type="match status" value="1"/>
</dbReference>
<keyword evidence="13" id="KW-1185">Reference proteome</keyword>
<dbReference type="PROSITE" id="PS00086">
    <property type="entry name" value="CYTOCHROME_P450"/>
    <property type="match status" value="1"/>
</dbReference>
<dbReference type="PRINTS" id="PR00385">
    <property type="entry name" value="P450"/>
</dbReference>
<protein>
    <submittedName>
        <fullName evidence="12">Cytochrome P450 4c3</fullName>
    </submittedName>
</protein>
<evidence type="ECO:0000256" key="10">
    <source>
        <dbReference type="RuleBase" id="RU000461"/>
    </source>
</evidence>
<evidence type="ECO:0000256" key="3">
    <source>
        <dbReference type="ARBA" id="ARBA00010617"/>
    </source>
</evidence>
<dbReference type="AlphaFoldDB" id="A0A5N5SIU1"/>
<keyword evidence="10" id="KW-0560">Oxidoreductase</keyword>
<keyword evidence="9 10" id="KW-0479">Metal-binding</keyword>
<dbReference type="PANTHER" id="PTHR24291">
    <property type="entry name" value="CYTOCHROME P450 FAMILY 4"/>
    <property type="match status" value="1"/>
</dbReference>
<keyword evidence="11" id="KW-0732">Signal</keyword>
<dbReference type="InterPro" id="IPR050196">
    <property type="entry name" value="Cytochrome_P450_Monoox"/>
</dbReference>
<evidence type="ECO:0000256" key="7">
    <source>
        <dbReference type="ARBA" id="ARBA00023033"/>
    </source>
</evidence>
<reference evidence="12 13" key="1">
    <citation type="journal article" date="2019" name="PLoS Biol.">
        <title>Sex chromosomes control vertical transmission of feminizing Wolbachia symbionts in an isopod.</title>
        <authorList>
            <person name="Becking T."/>
            <person name="Chebbi M.A."/>
            <person name="Giraud I."/>
            <person name="Moumen B."/>
            <person name="Laverre T."/>
            <person name="Caubet Y."/>
            <person name="Peccoud J."/>
            <person name="Gilbert C."/>
            <person name="Cordaux R."/>
        </authorList>
    </citation>
    <scope>NUCLEOTIDE SEQUENCE [LARGE SCALE GENOMIC DNA]</scope>
    <source>
        <strain evidence="12">ANa2</strain>
        <tissue evidence="12">Whole body excluding digestive tract and cuticle</tissue>
    </source>
</reference>
<dbReference type="GO" id="GO:0004497">
    <property type="term" value="F:monooxygenase activity"/>
    <property type="evidence" value="ECO:0007669"/>
    <property type="project" value="UniProtKB-KW"/>
</dbReference>
<keyword evidence="7 10" id="KW-0503">Monooxygenase</keyword>
<dbReference type="GO" id="GO:0005789">
    <property type="term" value="C:endoplasmic reticulum membrane"/>
    <property type="evidence" value="ECO:0007669"/>
    <property type="project" value="UniProtKB-SubCell"/>
</dbReference>
<dbReference type="Pfam" id="PF00067">
    <property type="entry name" value="p450"/>
    <property type="match status" value="1"/>
</dbReference>
<name>A0A5N5SIU1_9CRUS</name>
<dbReference type="PRINTS" id="PR00463">
    <property type="entry name" value="EP450I"/>
</dbReference>
<dbReference type="GO" id="GO:0005506">
    <property type="term" value="F:iron ion binding"/>
    <property type="evidence" value="ECO:0007669"/>
    <property type="project" value="InterPro"/>
</dbReference>
<keyword evidence="6 9" id="KW-0408">Iron</keyword>
<dbReference type="SUPFAM" id="SSF48264">
    <property type="entry name" value="Cytochrome P450"/>
    <property type="match status" value="1"/>
</dbReference>
<dbReference type="InterPro" id="IPR036396">
    <property type="entry name" value="Cyt_P450_sf"/>
</dbReference>
<sequence length="435" mass="50954">MMKAWLGIWPYVFVFRCDAVEVILSSSKHIDKSSDYRFIEPWLGTGLLTSKGKKWQSRRKMLTPAFHFKILEDFIEVFNLHSSKFVTNLKPNANGELFNIFPSITLCTLDIILETAMGTRINAQDKPDSDYVKAVYKIGEIIQVRQCRPWLHPNILFKLFGYAKEHDECLRILHGFSYDTIRQRRHEYEMKKQKEESNEKEEDIFVGKRKRLAFLDLLLEYSEEGSNLTDEDIREEVDTFMFEGHDTTAAAINWTIYLLGSHPKFQEKVHEELDSIFGDSDRPATSGDLRDMKYLECCIKESLRLFPSVPIMAREITEDAHIDNYTIPKGTTALITTYRLHRDEKQFPDPEEFIPDRFSPDYPIKRHPYAYIPFSAGPRNCIGQKFAVMEEKIVLSSFFRNYRVESTVKREDLLLRGELILRPEDGNFVKLFPRK</sequence>
<evidence type="ECO:0000313" key="13">
    <source>
        <dbReference type="Proteomes" id="UP000326759"/>
    </source>
</evidence>
<evidence type="ECO:0000256" key="6">
    <source>
        <dbReference type="ARBA" id="ARBA00023004"/>
    </source>
</evidence>
<organism evidence="12 13">
    <name type="scientific">Armadillidium nasatum</name>
    <dbReference type="NCBI Taxonomy" id="96803"/>
    <lineage>
        <taxon>Eukaryota</taxon>
        <taxon>Metazoa</taxon>
        <taxon>Ecdysozoa</taxon>
        <taxon>Arthropoda</taxon>
        <taxon>Crustacea</taxon>
        <taxon>Multicrustacea</taxon>
        <taxon>Malacostraca</taxon>
        <taxon>Eumalacostraca</taxon>
        <taxon>Peracarida</taxon>
        <taxon>Isopoda</taxon>
        <taxon>Oniscidea</taxon>
        <taxon>Crinocheta</taxon>
        <taxon>Armadillidiidae</taxon>
        <taxon>Armadillidium</taxon>
    </lineage>
</organism>
<dbReference type="PANTHER" id="PTHR24291:SF189">
    <property type="entry name" value="CYTOCHROME P450 4C3-RELATED"/>
    <property type="match status" value="1"/>
</dbReference>
<evidence type="ECO:0000256" key="1">
    <source>
        <dbReference type="ARBA" id="ARBA00001971"/>
    </source>
</evidence>
<dbReference type="InterPro" id="IPR017972">
    <property type="entry name" value="Cyt_P450_CS"/>
</dbReference>
<dbReference type="InterPro" id="IPR002401">
    <property type="entry name" value="Cyt_P450_E_grp-I"/>
</dbReference>
<dbReference type="EMBL" id="SEYY01024765">
    <property type="protein sequence ID" value="KAB7493926.1"/>
    <property type="molecule type" value="Genomic_DNA"/>
</dbReference>
<comment type="subcellular location">
    <subcellularLocation>
        <location evidence="2">Endoplasmic reticulum membrane</location>
    </subcellularLocation>
</comment>
<feature type="chain" id="PRO_5024271111" evidence="11">
    <location>
        <begin position="20"/>
        <end position="435"/>
    </location>
</feature>
<feature type="signal peptide" evidence="11">
    <location>
        <begin position="1"/>
        <end position="19"/>
    </location>
</feature>
<evidence type="ECO:0000256" key="9">
    <source>
        <dbReference type="PIRSR" id="PIRSR602401-1"/>
    </source>
</evidence>
<feature type="binding site" description="axial binding residue" evidence="9">
    <location>
        <position position="381"/>
    </location>
    <ligand>
        <name>heme</name>
        <dbReference type="ChEBI" id="CHEBI:30413"/>
    </ligand>
    <ligandPart>
        <name>Fe</name>
        <dbReference type="ChEBI" id="CHEBI:18248"/>
    </ligandPart>
</feature>
<evidence type="ECO:0000256" key="2">
    <source>
        <dbReference type="ARBA" id="ARBA00004586"/>
    </source>
</evidence>
<accession>A0A5N5SIU1</accession>
<dbReference type="GO" id="GO:0020037">
    <property type="term" value="F:heme binding"/>
    <property type="evidence" value="ECO:0007669"/>
    <property type="project" value="InterPro"/>
</dbReference>
<dbReference type="Proteomes" id="UP000326759">
    <property type="component" value="Unassembled WGS sequence"/>
</dbReference>
<dbReference type="OrthoDB" id="1470350at2759"/>
<evidence type="ECO:0000256" key="11">
    <source>
        <dbReference type="SAM" id="SignalP"/>
    </source>
</evidence>
<keyword evidence="8" id="KW-0472">Membrane</keyword>
<proteinExistence type="inferred from homology"/>